<gene>
    <name evidence="12" type="ORF">AVO44_10840</name>
</gene>
<evidence type="ECO:0000313" key="12">
    <source>
        <dbReference type="EMBL" id="KUJ78878.1"/>
    </source>
</evidence>
<dbReference type="CDD" id="cd00075">
    <property type="entry name" value="HATPase"/>
    <property type="match status" value="1"/>
</dbReference>
<dbReference type="PANTHER" id="PTHR44936:SF10">
    <property type="entry name" value="SENSOR PROTEIN RSTB"/>
    <property type="match status" value="1"/>
</dbReference>
<keyword evidence="10" id="KW-0472">Membrane</keyword>
<dbReference type="EC" id="2.7.13.3" evidence="3"/>
<dbReference type="InterPro" id="IPR003594">
    <property type="entry name" value="HATPase_dom"/>
</dbReference>
<keyword evidence="13" id="KW-1185">Reference proteome</keyword>
<evidence type="ECO:0000256" key="7">
    <source>
        <dbReference type="ARBA" id="ARBA00022741"/>
    </source>
</evidence>
<evidence type="ECO:0000259" key="11">
    <source>
        <dbReference type="PROSITE" id="PS50109"/>
    </source>
</evidence>
<dbReference type="PANTHER" id="PTHR44936">
    <property type="entry name" value="SENSOR PROTEIN CREC"/>
    <property type="match status" value="1"/>
</dbReference>
<dbReference type="GO" id="GO:0000155">
    <property type="term" value="F:phosphorelay sensor kinase activity"/>
    <property type="evidence" value="ECO:0007669"/>
    <property type="project" value="InterPro"/>
</dbReference>
<evidence type="ECO:0000256" key="9">
    <source>
        <dbReference type="ARBA" id="ARBA00022840"/>
    </source>
</evidence>
<dbReference type="STRING" id="1685378.AVO44_10840"/>
<dbReference type="Pfam" id="PF02518">
    <property type="entry name" value="HATPase_c"/>
    <property type="match status" value="1"/>
</dbReference>
<dbReference type="SUPFAM" id="SSF47384">
    <property type="entry name" value="Homodimeric domain of signal transducing histidine kinase"/>
    <property type="match status" value="1"/>
</dbReference>
<dbReference type="CDD" id="cd00082">
    <property type="entry name" value="HisKA"/>
    <property type="match status" value="1"/>
</dbReference>
<dbReference type="Gene3D" id="3.30.565.10">
    <property type="entry name" value="Histidine kinase-like ATPase, C-terminal domain"/>
    <property type="match status" value="1"/>
</dbReference>
<dbReference type="SMART" id="SM00388">
    <property type="entry name" value="HisKA"/>
    <property type="match status" value="1"/>
</dbReference>
<keyword evidence="4" id="KW-1003">Cell membrane</keyword>
<dbReference type="InterPro" id="IPR036097">
    <property type="entry name" value="HisK_dim/P_sf"/>
</dbReference>
<dbReference type="InterPro" id="IPR036890">
    <property type="entry name" value="HATPase_C_sf"/>
</dbReference>
<evidence type="ECO:0000313" key="13">
    <source>
        <dbReference type="Proteomes" id="UP000053690"/>
    </source>
</evidence>
<sequence length="482" mass="52595">MTWAPRLRSLGWIWSGAAFASGLLSASLWFYSANAWDDFLTRAYVAGFSVYEELRTEKSPTPGIRINPLPPEAARLADAGQFEQLPGMSDRSFVTNLSILTDTTTPLTGRELTLAVMSDRLIYPVSDILSRIDQIGPEKMGNLTRLLATYCSEPILIAQFGYNDWHRVDGTDIWGCKAAPADLRLPAILAAIVALSVIMSSVGSVSDSFARFSGALRDRKRRGGPSSYDADGPLELREIVSAVNNHLDAERMQLEKRATVLSGVSHDLGTPATRVRLRAALIPDNELREKLEADVDQMTGMIESVLTYTRSELNVEEPRQISLTALVESLVADYQDMDLPVTLKKIAPVAIEGAPSVFMSRRGHGSLPETRRMLVVGRPISLRRALTNLIDNALKYGRHAEVELETDARMATITVEDKGTDLSVSDIEALMAPFRRGANIGSSDGFGLGLTIAATVAEQHGGTLSFEAGDHGLRAQLQITRQ</sequence>
<keyword evidence="10" id="KW-1133">Transmembrane helix</keyword>
<evidence type="ECO:0000256" key="1">
    <source>
        <dbReference type="ARBA" id="ARBA00000085"/>
    </source>
</evidence>
<evidence type="ECO:0000256" key="8">
    <source>
        <dbReference type="ARBA" id="ARBA00022777"/>
    </source>
</evidence>
<dbReference type="InterPro" id="IPR005467">
    <property type="entry name" value="His_kinase_dom"/>
</dbReference>
<dbReference type="RefSeq" id="WP_068336684.1">
    <property type="nucleotide sequence ID" value="NZ_LQBP01000005.1"/>
</dbReference>
<keyword evidence="5" id="KW-0597">Phosphoprotein</keyword>
<dbReference type="OrthoDB" id="9804645at2"/>
<evidence type="ECO:0000256" key="5">
    <source>
        <dbReference type="ARBA" id="ARBA00022553"/>
    </source>
</evidence>
<dbReference type="InterPro" id="IPR050980">
    <property type="entry name" value="2C_sensor_his_kinase"/>
</dbReference>
<dbReference type="SUPFAM" id="SSF55874">
    <property type="entry name" value="ATPase domain of HSP90 chaperone/DNA topoisomerase II/histidine kinase"/>
    <property type="match status" value="1"/>
</dbReference>
<comment type="caution">
    <text evidence="12">The sequence shown here is derived from an EMBL/GenBank/DDBJ whole genome shotgun (WGS) entry which is preliminary data.</text>
</comment>
<dbReference type="EMBL" id="LQBP01000005">
    <property type="protein sequence ID" value="KUJ78878.1"/>
    <property type="molecule type" value="Genomic_DNA"/>
</dbReference>
<protein>
    <recommendedName>
        <fullName evidence="3">histidine kinase</fullName>
        <ecNumber evidence="3">2.7.13.3</ecNumber>
    </recommendedName>
</protein>
<dbReference type="SMART" id="SM00387">
    <property type="entry name" value="HATPase_c"/>
    <property type="match status" value="1"/>
</dbReference>
<accession>A0A0X3TT22</accession>
<dbReference type="Gene3D" id="1.10.287.130">
    <property type="match status" value="1"/>
</dbReference>
<evidence type="ECO:0000256" key="3">
    <source>
        <dbReference type="ARBA" id="ARBA00012438"/>
    </source>
</evidence>
<evidence type="ECO:0000256" key="2">
    <source>
        <dbReference type="ARBA" id="ARBA00004651"/>
    </source>
</evidence>
<name>A0A0X3TT22_9RHOB</name>
<evidence type="ECO:0000256" key="6">
    <source>
        <dbReference type="ARBA" id="ARBA00022679"/>
    </source>
</evidence>
<keyword evidence="9" id="KW-0067">ATP-binding</keyword>
<dbReference type="AlphaFoldDB" id="A0A0X3TT22"/>
<proteinExistence type="predicted"/>
<dbReference type="GO" id="GO:0005886">
    <property type="term" value="C:plasma membrane"/>
    <property type="evidence" value="ECO:0007669"/>
    <property type="project" value="UniProtKB-SubCell"/>
</dbReference>
<keyword evidence="8 12" id="KW-0418">Kinase</keyword>
<organism evidence="12 13">
    <name type="scientific">Ruegeria profundi</name>
    <dbReference type="NCBI Taxonomy" id="1685378"/>
    <lineage>
        <taxon>Bacteria</taxon>
        <taxon>Pseudomonadati</taxon>
        <taxon>Pseudomonadota</taxon>
        <taxon>Alphaproteobacteria</taxon>
        <taxon>Rhodobacterales</taxon>
        <taxon>Roseobacteraceae</taxon>
        <taxon>Ruegeria</taxon>
    </lineage>
</organism>
<keyword evidence="10" id="KW-0812">Transmembrane</keyword>
<dbReference type="InterPro" id="IPR004358">
    <property type="entry name" value="Sig_transdc_His_kin-like_C"/>
</dbReference>
<keyword evidence="7" id="KW-0547">Nucleotide-binding</keyword>
<keyword evidence="6" id="KW-0808">Transferase</keyword>
<dbReference type="PROSITE" id="PS50109">
    <property type="entry name" value="HIS_KIN"/>
    <property type="match status" value="1"/>
</dbReference>
<dbReference type="PRINTS" id="PR00344">
    <property type="entry name" value="BCTRLSENSOR"/>
</dbReference>
<feature type="transmembrane region" description="Helical" evidence="10">
    <location>
        <begin position="12"/>
        <end position="31"/>
    </location>
</feature>
<comment type="catalytic activity">
    <reaction evidence="1">
        <text>ATP + protein L-histidine = ADP + protein N-phospho-L-histidine.</text>
        <dbReference type="EC" id="2.7.13.3"/>
    </reaction>
</comment>
<feature type="transmembrane region" description="Helical" evidence="10">
    <location>
        <begin position="187"/>
        <end position="212"/>
    </location>
</feature>
<evidence type="ECO:0000256" key="10">
    <source>
        <dbReference type="SAM" id="Phobius"/>
    </source>
</evidence>
<evidence type="ECO:0000256" key="4">
    <source>
        <dbReference type="ARBA" id="ARBA00022475"/>
    </source>
</evidence>
<dbReference type="InterPro" id="IPR003661">
    <property type="entry name" value="HisK_dim/P_dom"/>
</dbReference>
<dbReference type="Proteomes" id="UP000053690">
    <property type="component" value="Unassembled WGS sequence"/>
</dbReference>
<reference evidence="13" key="1">
    <citation type="submission" date="2015-12" db="EMBL/GenBank/DDBJ databases">
        <authorList>
            <person name="Zhang G."/>
            <person name="Stingl U."/>
        </authorList>
    </citation>
    <scope>NUCLEOTIDE SEQUENCE [LARGE SCALE GENOMIC DNA]</scope>
    <source>
        <strain evidence="13">ZGT108</strain>
    </source>
</reference>
<feature type="domain" description="Histidine kinase" evidence="11">
    <location>
        <begin position="263"/>
        <end position="482"/>
    </location>
</feature>
<dbReference type="GO" id="GO:0005524">
    <property type="term" value="F:ATP binding"/>
    <property type="evidence" value="ECO:0007669"/>
    <property type="project" value="UniProtKB-KW"/>
</dbReference>
<comment type="subcellular location">
    <subcellularLocation>
        <location evidence="2">Cell membrane</location>
        <topology evidence="2">Multi-pass membrane protein</topology>
    </subcellularLocation>
</comment>